<keyword evidence="3" id="KW-0808">Transferase</keyword>
<keyword evidence="8" id="KW-0695">RNA-directed DNA polymerase</keyword>
<protein>
    <recommendedName>
        <fullName evidence="2">ribonuclease H</fullName>
        <ecNumber evidence="2">3.1.26.4</ecNumber>
    </recommendedName>
</protein>
<dbReference type="InterPro" id="IPR043502">
    <property type="entry name" value="DNA/RNA_pol_sf"/>
</dbReference>
<keyword evidence="5" id="KW-0540">Nuclease</keyword>
<keyword evidence="4" id="KW-0548">Nucleotidyltransferase</keyword>
<dbReference type="AlphaFoldDB" id="A0A8K1D5A0"/>
<evidence type="ECO:0000313" key="10">
    <source>
        <dbReference type="EMBL" id="TRZ06090.1"/>
    </source>
</evidence>
<comment type="similarity">
    <text evidence="1">Belongs to the beta type-B retroviral polymerase family. HERV class-II K(HML-2) pol subfamily.</text>
</comment>
<evidence type="ECO:0000313" key="11">
    <source>
        <dbReference type="Proteomes" id="UP000796761"/>
    </source>
</evidence>
<reference evidence="10" key="1">
    <citation type="submission" date="2019-04" db="EMBL/GenBank/DDBJ databases">
        <title>Genome assembly of Zosterops borbonicus 15179.</title>
        <authorList>
            <person name="Leroy T."/>
            <person name="Anselmetti Y."/>
            <person name="Tilak M.-K."/>
            <person name="Nabholz B."/>
        </authorList>
    </citation>
    <scope>NUCLEOTIDE SEQUENCE</scope>
    <source>
        <strain evidence="10">HGM_15179</strain>
        <tissue evidence="10">Muscle</tissue>
    </source>
</reference>
<organism evidence="10 11">
    <name type="scientific">Zosterops borbonicus</name>
    <dbReference type="NCBI Taxonomy" id="364589"/>
    <lineage>
        <taxon>Eukaryota</taxon>
        <taxon>Metazoa</taxon>
        <taxon>Chordata</taxon>
        <taxon>Craniata</taxon>
        <taxon>Vertebrata</taxon>
        <taxon>Euteleostomi</taxon>
        <taxon>Archelosauria</taxon>
        <taxon>Archosauria</taxon>
        <taxon>Dinosauria</taxon>
        <taxon>Saurischia</taxon>
        <taxon>Theropoda</taxon>
        <taxon>Coelurosauria</taxon>
        <taxon>Aves</taxon>
        <taxon>Neognathae</taxon>
        <taxon>Neoaves</taxon>
        <taxon>Telluraves</taxon>
        <taxon>Australaves</taxon>
        <taxon>Passeriformes</taxon>
        <taxon>Sylvioidea</taxon>
        <taxon>Zosteropidae</taxon>
        <taxon>Zosterops</taxon>
    </lineage>
</organism>
<dbReference type="Proteomes" id="UP000796761">
    <property type="component" value="Unassembled WGS sequence"/>
</dbReference>
<gene>
    <name evidence="10" type="ORF">HGM15179_021017</name>
</gene>
<dbReference type="GO" id="GO:0035613">
    <property type="term" value="F:RNA stem-loop binding"/>
    <property type="evidence" value="ECO:0007669"/>
    <property type="project" value="TreeGrafter"/>
</dbReference>
<evidence type="ECO:0000256" key="7">
    <source>
        <dbReference type="ARBA" id="ARBA00022801"/>
    </source>
</evidence>
<keyword evidence="6" id="KW-0255">Endonuclease</keyword>
<evidence type="ECO:0000256" key="6">
    <source>
        <dbReference type="ARBA" id="ARBA00022759"/>
    </source>
</evidence>
<evidence type="ECO:0000256" key="1">
    <source>
        <dbReference type="ARBA" id="ARBA00010879"/>
    </source>
</evidence>
<dbReference type="InterPro" id="IPR000477">
    <property type="entry name" value="RT_dom"/>
</dbReference>
<accession>A0A8K1D5A0</accession>
<dbReference type="GO" id="GO:0003964">
    <property type="term" value="F:RNA-directed DNA polymerase activity"/>
    <property type="evidence" value="ECO:0007669"/>
    <property type="project" value="UniProtKB-KW"/>
</dbReference>
<dbReference type="PANTHER" id="PTHR41694:SF3">
    <property type="entry name" value="RNA-DIRECTED DNA POLYMERASE-RELATED"/>
    <property type="match status" value="1"/>
</dbReference>
<dbReference type="GO" id="GO:0004523">
    <property type="term" value="F:RNA-DNA hybrid ribonuclease activity"/>
    <property type="evidence" value="ECO:0007669"/>
    <property type="project" value="UniProtKB-EC"/>
</dbReference>
<evidence type="ECO:0000256" key="3">
    <source>
        <dbReference type="ARBA" id="ARBA00022679"/>
    </source>
</evidence>
<comment type="caution">
    <text evidence="10">The sequence shown here is derived from an EMBL/GenBank/DDBJ whole genome shotgun (WGS) entry which is preliminary data.</text>
</comment>
<evidence type="ECO:0000256" key="2">
    <source>
        <dbReference type="ARBA" id="ARBA00012180"/>
    </source>
</evidence>
<feature type="domain" description="Reverse transcriptase" evidence="9">
    <location>
        <begin position="17"/>
        <end position="202"/>
    </location>
</feature>
<evidence type="ECO:0000259" key="9">
    <source>
        <dbReference type="PROSITE" id="PS50878"/>
    </source>
</evidence>
<keyword evidence="11" id="KW-1185">Reference proteome</keyword>
<dbReference type="InterPro" id="IPR010661">
    <property type="entry name" value="RVT_thumb"/>
</dbReference>
<keyword evidence="7" id="KW-0378">Hydrolase</keyword>
<evidence type="ECO:0000256" key="5">
    <source>
        <dbReference type="ARBA" id="ARBA00022722"/>
    </source>
</evidence>
<name>A0A8K1D5A0_9PASS</name>
<sequence>MTEKRLQIAEQLVQEQLNAGHIRPSVSLWNTPIFVIPKKSGKWRLLHDLRKVNVQMQAMGALQPGLPAPTMIPPGWNIVVINLKDCFFTIPLHSHDTQNFAFTMPSINRAAPTKRYEWTLLPQATRNSLTMCQLFVDWALRPIRQHFSNAMIYHYMNDILIATKRPFAEVDLNWLKMKCHGLTVAPEKIQPSAPWKYLGWLITDAQIRHQKITLHDNISTLHDVQKLFGDLKWVCTIVGITNDDLQSFLPWLHGSDANSPRICTPAQQDALVQLRSVLKQRQHAFCVMHIRSHQRNSGLGEGNARGDAAVSCVVHVPPQNV</sequence>
<dbReference type="PANTHER" id="PTHR41694">
    <property type="entry name" value="ENDOGENOUS RETROVIRUS GROUP K MEMBER POL PROTEIN"/>
    <property type="match status" value="1"/>
</dbReference>
<dbReference type="Pfam" id="PF06817">
    <property type="entry name" value="RVT_thumb"/>
    <property type="match status" value="1"/>
</dbReference>
<dbReference type="Gene3D" id="3.30.70.270">
    <property type="match status" value="2"/>
</dbReference>
<dbReference type="OrthoDB" id="6773263at2759"/>
<dbReference type="InterPro" id="IPR043128">
    <property type="entry name" value="Rev_trsase/Diguanyl_cyclase"/>
</dbReference>
<evidence type="ECO:0000256" key="4">
    <source>
        <dbReference type="ARBA" id="ARBA00022695"/>
    </source>
</evidence>
<dbReference type="Pfam" id="PF00078">
    <property type="entry name" value="RVT_1"/>
    <property type="match status" value="1"/>
</dbReference>
<dbReference type="SUPFAM" id="SSF56672">
    <property type="entry name" value="DNA/RNA polymerases"/>
    <property type="match status" value="1"/>
</dbReference>
<evidence type="ECO:0000256" key="8">
    <source>
        <dbReference type="ARBA" id="ARBA00022918"/>
    </source>
</evidence>
<dbReference type="EMBL" id="SWJQ01002945">
    <property type="protein sequence ID" value="TRZ06090.1"/>
    <property type="molecule type" value="Genomic_DNA"/>
</dbReference>
<proteinExistence type="inferred from homology"/>
<dbReference type="Gene3D" id="3.10.10.10">
    <property type="entry name" value="HIV Type 1 Reverse Transcriptase, subunit A, domain 1"/>
    <property type="match status" value="1"/>
</dbReference>
<dbReference type="PROSITE" id="PS50878">
    <property type="entry name" value="RT_POL"/>
    <property type="match status" value="1"/>
</dbReference>
<dbReference type="EC" id="3.1.26.4" evidence="2"/>